<evidence type="ECO:0000313" key="1">
    <source>
        <dbReference type="EMBL" id="ACL67718.1"/>
    </source>
</evidence>
<reference evidence="1" key="1">
    <citation type="submission" date="2009-01" db="EMBL/GenBank/DDBJ databases">
        <title>Complete sequence of Anaeromyxobacter dehalogenans 2CP-1.</title>
        <authorList>
            <consortium name="US DOE Joint Genome Institute"/>
            <person name="Lucas S."/>
            <person name="Copeland A."/>
            <person name="Lapidus A."/>
            <person name="Glavina del Rio T."/>
            <person name="Dalin E."/>
            <person name="Tice H."/>
            <person name="Bruce D."/>
            <person name="Goodwin L."/>
            <person name="Pitluck S."/>
            <person name="Saunders E."/>
            <person name="Brettin T."/>
            <person name="Detter J.C."/>
            <person name="Han C."/>
            <person name="Larimer F."/>
            <person name="Land M."/>
            <person name="Hauser L."/>
            <person name="Kyrpides N."/>
            <person name="Ovchinnikova G."/>
            <person name="Beliaev A.S."/>
            <person name="Richardson P."/>
        </authorList>
    </citation>
    <scope>NUCLEOTIDE SEQUENCE</scope>
    <source>
        <strain evidence="1">2CP-1</strain>
    </source>
</reference>
<evidence type="ECO:0008006" key="3">
    <source>
        <dbReference type="Google" id="ProtNLM"/>
    </source>
</evidence>
<dbReference type="Proteomes" id="UP000007089">
    <property type="component" value="Chromosome"/>
</dbReference>
<proteinExistence type="predicted"/>
<dbReference type="InterPro" id="IPR025833">
    <property type="entry name" value="GDYXXLXY"/>
</dbReference>
<dbReference type="AlphaFoldDB" id="B8JCJ8"/>
<organism evidence="1 2">
    <name type="scientific">Anaeromyxobacter dehalogenans (strain ATCC BAA-258 / DSM 21875 / 2CP-1)</name>
    <dbReference type="NCBI Taxonomy" id="455488"/>
    <lineage>
        <taxon>Bacteria</taxon>
        <taxon>Pseudomonadati</taxon>
        <taxon>Myxococcota</taxon>
        <taxon>Myxococcia</taxon>
        <taxon>Myxococcales</taxon>
        <taxon>Cystobacterineae</taxon>
        <taxon>Anaeromyxobacteraceae</taxon>
        <taxon>Anaeromyxobacter</taxon>
    </lineage>
</organism>
<keyword evidence="2" id="KW-1185">Reference proteome</keyword>
<dbReference type="HOGENOM" id="CLU_1684737_0_0_7"/>
<gene>
    <name evidence="1" type="ordered locus">A2cp1_4401</name>
</gene>
<accession>B8JCJ8</accession>
<evidence type="ECO:0000313" key="2">
    <source>
        <dbReference type="Proteomes" id="UP000007089"/>
    </source>
</evidence>
<dbReference type="Pfam" id="PF14345">
    <property type="entry name" value="GDYXXLXY"/>
    <property type="match status" value="1"/>
</dbReference>
<dbReference type="KEGG" id="acp:A2cp1_4401"/>
<name>B8JCJ8_ANAD2</name>
<dbReference type="RefSeq" id="WP_015935404.1">
    <property type="nucleotide sequence ID" value="NC_011891.1"/>
</dbReference>
<sequence>MLRDRSPGWGRLALVLAVQLAILAAIPFRQARARLAGEDVVLESMPVDPLDPLSGYYVALAWRAERDAGAWQGPGDGAWLVIRRGAPAWVGEACLGERPPPEPDRLAIRAERAGDGCRIPAAQRFYIPEARRAEVEAAMRETGRKALVDARVDAAGNVVLLRLRAGTTVVGR</sequence>
<dbReference type="EMBL" id="CP001359">
    <property type="protein sequence ID" value="ACL67718.1"/>
    <property type="molecule type" value="Genomic_DNA"/>
</dbReference>
<protein>
    <recommendedName>
        <fullName evidence="3">Membrane-anchored protein</fullName>
    </recommendedName>
</protein>